<feature type="domain" description="RFX-type winged-helix" evidence="3">
    <location>
        <begin position="34"/>
        <end position="110"/>
    </location>
</feature>
<gene>
    <name evidence="4" type="primary">RvY_01089-1</name>
    <name evidence="4" type="synonym">RvY_01089.1</name>
    <name evidence="4" type="ORF">RvY_01089</name>
</gene>
<dbReference type="InterPro" id="IPR036390">
    <property type="entry name" value="WH_DNA-bd_sf"/>
</dbReference>
<evidence type="ECO:0000313" key="4">
    <source>
        <dbReference type="EMBL" id="GAU88380.1"/>
    </source>
</evidence>
<dbReference type="InterPro" id="IPR039779">
    <property type="entry name" value="RFX-like"/>
</dbReference>
<dbReference type="OrthoDB" id="10056949at2759"/>
<dbReference type="Pfam" id="PF25340">
    <property type="entry name" value="BCD_RFX"/>
    <property type="match status" value="1"/>
</dbReference>
<name>A0A1D1UIN9_RAMVA</name>
<dbReference type="Gene3D" id="1.10.10.10">
    <property type="entry name" value="Winged helix-like DNA-binding domain superfamily/Winged helix DNA-binding domain"/>
    <property type="match status" value="1"/>
</dbReference>
<dbReference type="GO" id="GO:0000981">
    <property type="term" value="F:DNA-binding transcription factor activity, RNA polymerase II-specific"/>
    <property type="evidence" value="ECO:0007669"/>
    <property type="project" value="TreeGrafter"/>
</dbReference>
<organism evidence="4 5">
    <name type="scientific">Ramazzottius varieornatus</name>
    <name type="common">Water bear</name>
    <name type="synonym">Tardigrade</name>
    <dbReference type="NCBI Taxonomy" id="947166"/>
    <lineage>
        <taxon>Eukaryota</taxon>
        <taxon>Metazoa</taxon>
        <taxon>Ecdysozoa</taxon>
        <taxon>Tardigrada</taxon>
        <taxon>Eutardigrada</taxon>
        <taxon>Parachela</taxon>
        <taxon>Hypsibioidea</taxon>
        <taxon>Ramazzottiidae</taxon>
        <taxon>Ramazzottius</taxon>
    </lineage>
</organism>
<dbReference type="PANTHER" id="PTHR12619">
    <property type="entry name" value="RFX TRANSCRIPTION FACTOR FAMILY"/>
    <property type="match status" value="1"/>
</dbReference>
<dbReference type="STRING" id="947166.A0A1D1UIN9"/>
<dbReference type="Proteomes" id="UP000186922">
    <property type="component" value="Unassembled WGS sequence"/>
</dbReference>
<evidence type="ECO:0000313" key="5">
    <source>
        <dbReference type="Proteomes" id="UP000186922"/>
    </source>
</evidence>
<dbReference type="EMBL" id="BDGG01000001">
    <property type="protein sequence ID" value="GAU88380.1"/>
    <property type="molecule type" value="Genomic_DNA"/>
</dbReference>
<accession>A0A1D1UIN9</accession>
<keyword evidence="5" id="KW-1185">Reference proteome</keyword>
<dbReference type="PANTHER" id="PTHR12619:SF33">
    <property type="entry name" value="RFX, ISOFORM H"/>
    <property type="match status" value="1"/>
</dbReference>
<dbReference type="SUPFAM" id="SSF46785">
    <property type="entry name" value="Winged helix' DNA-binding domain"/>
    <property type="match status" value="1"/>
</dbReference>
<keyword evidence="1" id="KW-0238">DNA-binding</keyword>
<comment type="caution">
    <text evidence="4">The sequence shown here is derived from an EMBL/GenBank/DDBJ whole genome shotgun (WGS) entry which is preliminary data.</text>
</comment>
<dbReference type="Pfam" id="PF02257">
    <property type="entry name" value="RFX_DNA_binding"/>
    <property type="match status" value="1"/>
</dbReference>
<feature type="region of interest" description="Disordered" evidence="2">
    <location>
        <begin position="1"/>
        <end position="28"/>
    </location>
</feature>
<feature type="compositionally biased region" description="Basic and acidic residues" evidence="2">
    <location>
        <begin position="1"/>
        <end position="10"/>
    </location>
</feature>
<dbReference type="InterPro" id="IPR057321">
    <property type="entry name" value="RFX1-4/6/8-like_BCD"/>
</dbReference>
<proteinExistence type="predicted"/>
<dbReference type="FunFam" id="1.10.10.10:FF:000422">
    <property type="entry name" value="DNA-binding protein RFX7"/>
    <property type="match status" value="1"/>
</dbReference>
<reference evidence="4 5" key="1">
    <citation type="journal article" date="2016" name="Nat. Commun.">
        <title>Extremotolerant tardigrade genome and improved radiotolerance of human cultured cells by tardigrade-unique protein.</title>
        <authorList>
            <person name="Hashimoto T."/>
            <person name="Horikawa D.D."/>
            <person name="Saito Y."/>
            <person name="Kuwahara H."/>
            <person name="Kozuka-Hata H."/>
            <person name="Shin-I T."/>
            <person name="Minakuchi Y."/>
            <person name="Ohishi K."/>
            <person name="Motoyama A."/>
            <person name="Aizu T."/>
            <person name="Enomoto A."/>
            <person name="Kondo K."/>
            <person name="Tanaka S."/>
            <person name="Hara Y."/>
            <person name="Koshikawa S."/>
            <person name="Sagara H."/>
            <person name="Miura T."/>
            <person name="Yokobori S."/>
            <person name="Miyagawa K."/>
            <person name="Suzuki Y."/>
            <person name="Kubo T."/>
            <person name="Oyama M."/>
            <person name="Kohara Y."/>
            <person name="Fujiyama A."/>
            <person name="Arakawa K."/>
            <person name="Katayama T."/>
            <person name="Toyoda A."/>
            <person name="Kunieda T."/>
        </authorList>
    </citation>
    <scope>NUCLEOTIDE SEQUENCE [LARGE SCALE GENOMIC DNA]</scope>
    <source>
        <strain evidence="4 5">YOKOZUNA-1</strain>
    </source>
</reference>
<dbReference type="PROSITE" id="PS51526">
    <property type="entry name" value="RFX_DBD"/>
    <property type="match status" value="1"/>
</dbReference>
<dbReference type="AlphaFoldDB" id="A0A1D1UIN9"/>
<evidence type="ECO:0000256" key="1">
    <source>
        <dbReference type="ARBA" id="ARBA00023125"/>
    </source>
</evidence>
<evidence type="ECO:0000259" key="3">
    <source>
        <dbReference type="PROSITE" id="PS51526"/>
    </source>
</evidence>
<dbReference type="GO" id="GO:0000978">
    <property type="term" value="F:RNA polymerase II cis-regulatory region sequence-specific DNA binding"/>
    <property type="evidence" value="ECO:0007669"/>
    <property type="project" value="TreeGrafter"/>
</dbReference>
<evidence type="ECO:0000256" key="2">
    <source>
        <dbReference type="SAM" id="MobiDB-lite"/>
    </source>
</evidence>
<dbReference type="InterPro" id="IPR003150">
    <property type="entry name" value="DNA-bd_RFX"/>
</dbReference>
<dbReference type="InterPro" id="IPR036388">
    <property type="entry name" value="WH-like_DNA-bd_sf"/>
</dbReference>
<sequence length="530" mass="59439">MQVGGSREELDNQSSTSSSGDGALSNNMKTNPRTLAWLEENFESSETGCDLPREVVYKAYQRFCESSSMDCMNQATFGKTVRHVFPRIKARRLGVRGQSKYHYHGLKTKPDSKVATVINTFINATVARVKRNNKLDGQAPRSSRSASTFEELSTENLQQDQRLSAHLADSSSILLSRTIDNSEIAQPALPQALLSEPCWNRVASIVIKASVYPITTSDVQMFRQLYSGHCEAVLEAVGNLKFSAIENLWSFFWRARYDNDVEKLLSYDKFYLIIGNQAVQDLVMDIDVEFFNSVLNVLVSDVLKPIPSSVTQAIRDFAKRMEGWVKESMTKMPRRLVHLKLTIAKALALTLRRYTSLNHLAQAARTVFLNSNQTSTMLNDLSRLDIQSIFEQGSVICPSVDLASVTNGFSGFKALLSRYEKLSAQMDTSQCGHDVDLWAVWVDEMSEAALAKGTSGQQLCQIWSYFSSLIIRELTLRSAPAFGSFHLVRLLLDDYLVLAVEQRSARLSSTTPLQMFYNHLKNLSPVGDRT</sequence>
<protein>
    <recommendedName>
        <fullName evidence="3">RFX-type winged-helix domain-containing protein</fullName>
    </recommendedName>
</protein>